<dbReference type="AlphaFoldDB" id="G7TKM8"/>
<dbReference type="KEGG" id="xor:XOC_0309"/>
<dbReference type="EMBL" id="CP003057">
    <property type="protein sequence ID" value="AEQ94545.1"/>
    <property type="molecule type" value="Genomic_DNA"/>
</dbReference>
<evidence type="ECO:0000313" key="2">
    <source>
        <dbReference type="Proteomes" id="UP000008851"/>
    </source>
</evidence>
<organism evidence="1 2">
    <name type="scientific">Xanthomonas oryzae pv. oryzicola (strain BLS256)</name>
    <dbReference type="NCBI Taxonomy" id="383407"/>
    <lineage>
        <taxon>Bacteria</taxon>
        <taxon>Pseudomonadati</taxon>
        <taxon>Pseudomonadota</taxon>
        <taxon>Gammaproteobacteria</taxon>
        <taxon>Lysobacterales</taxon>
        <taxon>Lysobacteraceae</taxon>
        <taxon>Xanthomonas</taxon>
    </lineage>
</organism>
<name>G7TKM8_XANOB</name>
<protein>
    <submittedName>
        <fullName evidence="1">Uncharacterized protein</fullName>
    </submittedName>
</protein>
<sequence length="40" mass="4303">MAALNRLLDSVRAKRCSAQAFTPGSQCSCVVFHTGRPPLL</sequence>
<dbReference type="HOGENOM" id="CLU_3298671_0_0_6"/>
<evidence type="ECO:0000313" key="1">
    <source>
        <dbReference type="EMBL" id="AEQ94545.1"/>
    </source>
</evidence>
<accession>G7TKM8</accession>
<reference evidence="1 2" key="1">
    <citation type="journal article" date="2011" name="J. Bacteriol.">
        <title>Two new complete genome sequences offer insight into host and tissue specificity of plant pathogenic Xanthomonas spp.</title>
        <authorList>
            <person name="Bogdanove A.J."/>
            <person name="Koebnik R."/>
            <person name="Lu H."/>
            <person name="Furutani A."/>
            <person name="Angiuoli S.V."/>
            <person name="Patil P.B."/>
            <person name="Van Sluys M.A."/>
            <person name="Ryan R.P."/>
            <person name="Meyer D.F."/>
            <person name="Han S.W."/>
            <person name="Aparna G."/>
            <person name="Rajaram M."/>
            <person name="Delcher A.L."/>
            <person name="Phillippy A.M."/>
            <person name="Puiu D."/>
            <person name="Schatz M.C."/>
            <person name="Shumway M."/>
            <person name="Sommer D.D."/>
            <person name="Trapnell C."/>
            <person name="Benahmed F."/>
            <person name="Dimitrov G."/>
            <person name="Madupu R."/>
            <person name="Radune D."/>
            <person name="Sullivan S."/>
            <person name="Jha G."/>
            <person name="Ishihara H."/>
            <person name="Lee S.W."/>
            <person name="Pandey A."/>
            <person name="Sharma V."/>
            <person name="Sriariyanun M."/>
            <person name="Szurek B."/>
            <person name="Vera-Cruz C.M."/>
            <person name="Dorman K.S."/>
            <person name="Ronald P.C."/>
            <person name="Verdier V."/>
            <person name="Dow J.M."/>
            <person name="Sonti R.V."/>
            <person name="Tsuge S."/>
            <person name="Brendel V.P."/>
            <person name="Rabinowicz P.D."/>
            <person name="Leach J.E."/>
            <person name="White F.F."/>
            <person name="Salzberg S.L."/>
        </authorList>
    </citation>
    <scope>NUCLEOTIDE SEQUENCE [LARGE SCALE GENOMIC DNA]</scope>
    <source>
        <strain evidence="1 2">BLS256</strain>
    </source>
</reference>
<proteinExistence type="predicted"/>
<dbReference type="Proteomes" id="UP000008851">
    <property type="component" value="Chromosome"/>
</dbReference>
<gene>
    <name evidence="1" type="ORF">XOC_0309</name>
</gene>